<evidence type="ECO:0000313" key="4">
    <source>
        <dbReference type="Proteomes" id="UP001296706"/>
    </source>
</evidence>
<keyword evidence="4" id="KW-1185">Reference proteome</keyword>
<dbReference type="PRINTS" id="PR00040">
    <property type="entry name" value="HTHMERR"/>
</dbReference>
<keyword evidence="1" id="KW-0238">DNA-binding</keyword>
<name>A0ABX1RK72_9PSEU</name>
<protein>
    <submittedName>
        <fullName evidence="3">MerR family transcriptional regulator</fullName>
    </submittedName>
</protein>
<accession>A0ABX1RK72</accession>
<dbReference type="EMBL" id="JAAXKY010000073">
    <property type="protein sequence ID" value="NMH79628.1"/>
    <property type="molecule type" value="Genomic_DNA"/>
</dbReference>
<gene>
    <name evidence="3" type="ORF">HF577_21350</name>
</gene>
<dbReference type="PANTHER" id="PTHR30204">
    <property type="entry name" value="REDOX-CYCLING DRUG-SENSING TRANSCRIPTIONAL ACTIVATOR SOXR"/>
    <property type="match status" value="1"/>
</dbReference>
<evidence type="ECO:0000256" key="1">
    <source>
        <dbReference type="ARBA" id="ARBA00023125"/>
    </source>
</evidence>
<dbReference type="Proteomes" id="UP001296706">
    <property type="component" value="Unassembled WGS sequence"/>
</dbReference>
<organism evidence="3 4">
    <name type="scientific">Pseudonocardia xinjiangensis</name>
    <dbReference type="NCBI Taxonomy" id="75289"/>
    <lineage>
        <taxon>Bacteria</taxon>
        <taxon>Bacillati</taxon>
        <taxon>Actinomycetota</taxon>
        <taxon>Actinomycetes</taxon>
        <taxon>Pseudonocardiales</taxon>
        <taxon>Pseudonocardiaceae</taxon>
        <taxon>Pseudonocardia</taxon>
    </lineage>
</organism>
<evidence type="ECO:0000259" key="2">
    <source>
        <dbReference type="PROSITE" id="PS50937"/>
    </source>
</evidence>
<dbReference type="Gene3D" id="1.10.1660.10">
    <property type="match status" value="1"/>
</dbReference>
<sequence>MRMAELSARTGVPIPTIKFYLREGLLPPGERTSPNQAQYGEEHARRLKLIRALVDVGGLSIVASRAVLGHLDSGGVGELDTLGKVQYSLTRRHERDPDDDESSRAAGEQVQQLLDRHGWHVRPDNPARAGLAEVLATLHRLGQHDVLDLLDRYADTAHDLAATEVDALWRRTSVEDRAEGVVMFSVLADALLAALRRLAQEDLVVRTAGTGRTGGGAPQT</sequence>
<dbReference type="InterPro" id="IPR009061">
    <property type="entry name" value="DNA-bd_dom_put_sf"/>
</dbReference>
<comment type="caution">
    <text evidence="3">The sequence shown here is derived from an EMBL/GenBank/DDBJ whole genome shotgun (WGS) entry which is preliminary data.</text>
</comment>
<dbReference type="InterPro" id="IPR047057">
    <property type="entry name" value="MerR_fam"/>
</dbReference>
<dbReference type="CDD" id="cd04780">
    <property type="entry name" value="HTH_MerR-like_sg5"/>
    <property type="match status" value="1"/>
</dbReference>
<dbReference type="SMART" id="SM00422">
    <property type="entry name" value="HTH_MERR"/>
    <property type="match status" value="1"/>
</dbReference>
<evidence type="ECO:0000313" key="3">
    <source>
        <dbReference type="EMBL" id="NMH79628.1"/>
    </source>
</evidence>
<dbReference type="PROSITE" id="PS50937">
    <property type="entry name" value="HTH_MERR_2"/>
    <property type="match status" value="1"/>
</dbReference>
<proteinExistence type="predicted"/>
<feature type="domain" description="HTH merR-type" evidence="2">
    <location>
        <begin position="1"/>
        <end position="70"/>
    </location>
</feature>
<dbReference type="PANTHER" id="PTHR30204:SF98">
    <property type="entry name" value="HTH-TYPE TRANSCRIPTIONAL REGULATOR ADHR"/>
    <property type="match status" value="1"/>
</dbReference>
<dbReference type="SUPFAM" id="SSF46955">
    <property type="entry name" value="Putative DNA-binding domain"/>
    <property type="match status" value="1"/>
</dbReference>
<dbReference type="Pfam" id="PF13411">
    <property type="entry name" value="MerR_1"/>
    <property type="match status" value="1"/>
</dbReference>
<reference evidence="3 4" key="1">
    <citation type="submission" date="2020-04" db="EMBL/GenBank/DDBJ databases">
        <authorList>
            <person name="Klaysubun C."/>
            <person name="Duangmal K."/>
            <person name="Lipun K."/>
        </authorList>
    </citation>
    <scope>NUCLEOTIDE SEQUENCE [LARGE SCALE GENOMIC DNA]</scope>
    <source>
        <strain evidence="3 4">JCM 11839</strain>
    </source>
</reference>
<dbReference type="InterPro" id="IPR000551">
    <property type="entry name" value="MerR-type_HTH_dom"/>
</dbReference>